<dbReference type="PANTHER" id="PTHR21569:SF1">
    <property type="entry name" value="SMALL RIBOSOMAL SUBUNIT PROTEIN US9M"/>
    <property type="match status" value="1"/>
</dbReference>
<dbReference type="InterPro" id="IPR020574">
    <property type="entry name" value="Ribosomal_uS9_CS"/>
</dbReference>
<evidence type="ECO:0000256" key="7">
    <source>
        <dbReference type="SAM" id="MobiDB-lite"/>
    </source>
</evidence>
<dbReference type="InterPro" id="IPR023035">
    <property type="entry name" value="Ribosomal_uS9_bac/plastid"/>
</dbReference>
<dbReference type="KEGG" id="clus:A9F13_11g00836"/>
<sequence length="324" mass="36531">MSLAKIGYARTFSRLLSNGLPRLQSAIPPAEPGHNLATDVSSGRPLVPKPKPSDPRPVRFAMSNLNPDVMSNWELERLRIVPKLATFYGGNPVHEDNMNQLNALVRKYKNLPTRVLDEKELKAYKFVSLEDYRKRAQSGTRLKIGHHKELLELLNRLRSIEPELMPKEVIEVLQKYSSASEDKKQVVQTAIKTLDKYGRANTVGKRKRAVANISMVKGEGLVLVNGKSFLEYFKRDIDRSKIGYPFKVVSQEGQYNVFITTEGGGISGQAEAAMYGISKALVVFNPLFKSRLRLAGLMTRDARKVERKKPGKVKARKSPTWVKR</sequence>
<dbReference type="PROSITE" id="PS00360">
    <property type="entry name" value="RIBOSOMAL_S9"/>
    <property type="match status" value="1"/>
</dbReference>
<dbReference type="Proteomes" id="UP000195602">
    <property type="component" value="Unassembled WGS sequence"/>
</dbReference>
<dbReference type="GO" id="GO:0005763">
    <property type="term" value="C:mitochondrial small ribosomal subunit"/>
    <property type="evidence" value="ECO:0007669"/>
    <property type="project" value="TreeGrafter"/>
</dbReference>
<evidence type="ECO:0000256" key="6">
    <source>
        <dbReference type="RuleBase" id="RU003815"/>
    </source>
</evidence>
<feature type="region of interest" description="Disordered" evidence="7">
    <location>
        <begin position="26"/>
        <end position="55"/>
    </location>
</feature>
<evidence type="ECO:0000313" key="9">
    <source>
        <dbReference type="Proteomes" id="UP000195602"/>
    </source>
</evidence>
<dbReference type="InterPro" id="IPR020568">
    <property type="entry name" value="Ribosomal_Su5_D2-typ_SF"/>
</dbReference>
<gene>
    <name evidence="8" type="ORF">A9F13_11g00836</name>
</gene>
<evidence type="ECO:0000256" key="1">
    <source>
        <dbReference type="ARBA" id="ARBA00005251"/>
    </source>
</evidence>
<dbReference type="EMBL" id="LYUB02000011">
    <property type="protein sequence ID" value="OVF07746.1"/>
    <property type="molecule type" value="Genomic_DNA"/>
</dbReference>
<dbReference type="SUPFAM" id="SSF54211">
    <property type="entry name" value="Ribosomal protein S5 domain 2-like"/>
    <property type="match status" value="1"/>
</dbReference>
<dbReference type="AlphaFoldDB" id="A0AA91PXW3"/>
<dbReference type="FunFam" id="3.30.230.10:FF:000001">
    <property type="entry name" value="30S ribosomal protein S9"/>
    <property type="match status" value="1"/>
</dbReference>
<dbReference type="Pfam" id="PF00380">
    <property type="entry name" value="Ribosomal_S9"/>
    <property type="match status" value="1"/>
</dbReference>
<comment type="similarity">
    <text evidence="1 6">Belongs to the universal ribosomal protein uS9 family.</text>
</comment>
<name>A0AA91PXW3_CLALS</name>
<dbReference type="InterPro" id="IPR014721">
    <property type="entry name" value="Ribsml_uS5_D2-typ_fold_subgr"/>
</dbReference>
<dbReference type="GO" id="GO:0006412">
    <property type="term" value="P:translation"/>
    <property type="evidence" value="ECO:0007669"/>
    <property type="project" value="InterPro"/>
</dbReference>
<dbReference type="InterPro" id="IPR000754">
    <property type="entry name" value="Ribosomal_uS9"/>
</dbReference>
<dbReference type="GO" id="GO:0003735">
    <property type="term" value="F:structural constituent of ribosome"/>
    <property type="evidence" value="ECO:0007669"/>
    <property type="project" value="InterPro"/>
</dbReference>
<evidence type="ECO:0000256" key="5">
    <source>
        <dbReference type="ARBA" id="ARBA00042623"/>
    </source>
</evidence>
<evidence type="ECO:0000256" key="3">
    <source>
        <dbReference type="ARBA" id="ARBA00023274"/>
    </source>
</evidence>
<evidence type="ECO:0000256" key="2">
    <source>
        <dbReference type="ARBA" id="ARBA00022980"/>
    </source>
</evidence>
<comment type="caution">
    <text evidence="8">The sequence shown here is derived from an EMBL/GenBank/DDBJ whole genome shotgun (WGS) entry which is preliminary data.</text>
</comment>
<keyword evidence="2 6" id="KW-0689">Ribosomal protein</keyword>
<dbReference type="Gene3D" id="3.30.230.10">
    <property type="match status" value="1"/>
</dbReference>
<organism evidence="8 9">
    <name type="scientific">Clavispora lusitaniae</name>
    <name type="common">Candida lusitaniae</name>
    <dbReference type="NCBI Taxonomy" id="36911"/>
    <lineage>
        <taxon>Eukaryota</taxon>
        <taxon>Fungi</taxon>
        <taxon>Dikarya</taxon>
        <taxon>Ascomycota</taxon>
        <taxon>Saccharomycotina</taxon>
        <taxon>Pichiomycetes</taxon>
        <taxon>Metschnikowiaceae</taxon>
        <taxon>Clavispora</taxon>
    </lineage>
</organism>
<evidence type="ECO:0000313" key="8">
    <source>
        <dbReference type="EMBL" id="OVF07746.1"/>
    </source>
</evidence>
<proteinExistence type="inferred from homology"/>
<dbReference type="NCBIfam" id="NF001099">
    <property type="entry name" value="PRK00132.1"/>
    <property type="match status" value="1"/>
</dbReference>
<protein>
    <recommendedName>
        <fullName evidence="4">Small ribosomal subunit protein uS9m</fullName>
    </recommendedName>
    <alternativeName>
        <fullName evidence="5">37S ribosomal protein S9, mitochondrial</fullName>
    </alternativeName>
</protein>
<accession>A0AA91PXW3</accession>
<dbReference type="GO" id="GO:0003723">
    <property type="term" value="F:RNA binding"/>
    <property type="evidence" value="ECO:0007669"/>
    <property type="project" value="TreeGrafter"/>
</dbReference>
<reference evidence="8 9" key="1">
    <citation type="submission" date="2017-04" db="EMBL/GenBank/DDBJ databases">
        <title>Draft genome of the yeast Clavispora lusitaniae type strain CBS 6936.</title>
        <authorList>
            <person name="Durrens P."/>
            <person name="Klopp C."/>
            <person name="Biteau N."/>
            <person name="Fitton-Ouhabi V."/>
            <person name="Dementhon K."/>
            <person name="Accoceberry I."/>
            <person name="Sherman D.J."/>
            <person name="Noel T."/>
        </authorList>
    </citation>
    <scope>NUCLEOTIDE SEQUENCE [LARGE SCALE GENOMIC DNA]</scope>
    <source>
        <strain evidence="8 9">CBS 6936</strain>
    </source>
</reference>
<evidence type="ECO:0000256" key="4">
    <source>
        <dbReference type="ARBA" id="ARBA00039318"/>
    </source>
</evidence>
<keyword evidence="3 6" id="KW-0687">Ribonucleoprotein</keyword>
<feature type="region of interest" description="Disordered" evidence="7">
    <location>
        <begin position="305"/>
        <end position="324"/>
    </location>
</feature>
<dbReference type="PANTHER" id="PTHR21569">
    <property type="entry name" value="RIBOSOMAL PROTEIN S9"/>
    <property type="match status" value="1"/>
</dbReference>